<keyword evidence="1" id="KW-0472">Membrane</keyword>
<dbReference type="AlphaFoldDB" id="A0A6A5HHL6"/>
<keyword evidence="1" id="KW-1133">Transmembrane helix</keyword>
<protein>
    <submittedName>
        <fullName evidence="2">Uncharacterized protein</fullName>
    </submittedName>
</protein>
<gene>
    <name evidence="2" type="ORF">GCK72_006539</name>
</gene>
<proteinExistence type="predicted"/>
<name>A0A6A5HHL6_CAERE</name>
<evidence type="ECO:0000256" key="1">
    <source>
        <dbReference type="SAM" id="Phobius"/>
    </source>
</evidence>
<sequence length="225" mass="25542">MGRKIIELDRKENKNRLSWESWWTVAEWVEDLWLWSGLKKIIHIWNESCMIAYRNLLFLLFLFNFLFSVIALNNFSFIIICLLSFCLKLLSLLIFLLSNWSCWLLSGSLDNLWCRGSGDWLEVNWLLTLGTDHTVYPDTDSSSEIYSGVSNKVIFSSSLISIKILSSNLSSLIETSSRDNISSNVNLVLGLHGTATEQDALTVWSPSHSGEDIGLGTARSLVLEL</sequence>
<dbReference type="CTD" id="78774198"/>
<dbReference type="KEGG" id="crq:GCK72_006539"/>
<dbReference type="Proteomes" id="UP000483820">
    <property type="component" value="Chromosome II"/>
</dbReference>
<dbReference type="EMBL" id="WUAV01000002">
    <property type="protein sequence ID" value="KAF1766581.1"/>
    <property type="molecule type" value="Genomic_DNA"/>
</dbReference>
<dbReference type="GeneID" id="78774198"/>
<evidence type="ECO:0000313" key="2">
    <source>
        <dbReference type="EMBL" id="KAF1766581.1"/>
    </source>
</evidence>
<keyword evidence="1" id="KW-0812">Transmembrane</keyword>
<dbReference type="RefSeq" id="XP_053589868.1">
    <property type="nucleotide sequence ID" value="XM_053725674.1"/>
</dbReference>
<comment type="caution">
    <text evidence="2">The sequence shown here is derived from an EMBL/GenBank/DDBJ whole genome shotgun (WGS) entry which is preliminary data.</text>
</comment>
<evidence type="ECO:0000313" key="3">
    <source>
        <dbReference type="Proteomes" id="UP000483820"/>
    </source>
</evidence>
<organism evidence="2 3">
    <name type="scientific">Caenorhabditis remanei</name>
    <name type="common">Caenorhabditis vulgaris</name>
    <dbReference type="NCBI Taxonomy" id="31234"/>
    <lineage>
        <taxon>Eukaryota</taxon>
        <taxon>Metazoa</taxon>
        <taxon>Ecdysozoa</taxon>
        <taxon>Nematoda</taxon>
        <taxon>Chromadorea</taxon>
        <taxon>Rhabditida</taxon>
        <taxon>Rhabditina</taxon>
        <taxon>Rhabditomorpha</taxon>
        <taxon>Rhabditoidea</taxon>
        <taxon>Rhabditidae</taxon>
        <taxon>Peloderinae</taxon>
        <taxon>Caenorhabditis</taxon>
    </lineage>
</organism>
<reference evidence="2 3" key="1">
    <citation type="submission" date="2019-12" db="EMBL/GenBank/DDBJ databases">
        <title>Chromosome-level assembly of the Caenorhabditis remanei genome.</title>
        <authorList>
            <person name="Teterina A.A."/>
            <person name="Willis J.H."/>
            <person name="Phillips P.C."/>
        </authorList>
    </citation>
    <scope>NUCLEOTIDE SEQUENCE [LARGE SCALE GENOMIC DNA]</scope>
    <source>
        <strain evidence="2 3">PX506</strain>
        <tissue evidence="2">Whole organism</tissue>
    </source>
</reference>
<feature type="transmembrane region" description="Helical" evidence="1">
    <location>
        <begin position="77"/>
        <end position="97"/>
    </location>
</feature>
<feature type="transmembrane region" description="Helical" evidence="1">
    <location>
        <begin position="51"/>
        <end position="71"/>
    </location>
</feature>
<accession>A0A6A5HHL6</accession>